<evidence type="ECO:0000256" key="3">
    <source>
        <dbReference type="ARBA" id="ARBA00022593"/>
    </source>
</evidence>
<dbReference type="GO" id="GO:0005778">
    <property type="term" value="C:peroxisomal membrane"/>
    <property type="evidence" value="ECO:0007669"/>
    <property type="project" value="InterPro"/>
</dbReference>
<dbReference type="InterPro" id="IPR006966">
    <property type="entry name" value="Peroxin-3"/>
</dbReference>
<dbReference type="GO" id="GO:0030674">
    <property type="term" value="F:protein-macromolecule adaptor activity"/>
    <property type="evidence" value="ECO:0007669"/>
    <property type="project" value="TreeGrafter"/>
</dbReference>
<evidence type="ECO:0000313" key="8">
    <source>
        <dbReference type="Proteomes" id="UP000192578"/>
    </source>
</evidence>
<dbReference type="Proteomes" id="UP000192578">
    <property type="component" value="Unassembled WGS sequence"/>
</dbReference>
<dbReference type="PANTHER" id="PTHR28080">
    <property type="entry name" value="PEROXISOMAL BIOGENESIS FACTOR 3"/>
    <property type="match status" value="1"/>
</dbReference>
<proteinExistence type="predicted"/>
<gene>
    <name evidence="7" type="ORF">BV898_05684</name>
</gene>
<dbReference type="PANTHER" id="PTHR28080:SF1">
    <property type="entry name" value="PEROXISOMAL BIOGENESIS FACTOR 3"/>
    <property type="match status" value="1"/>
</dbReference>
<name>A0A1W0WYW8_HYPEX</name>
<dbReference type="Pfam" id="PF04882">
    <property type="entry name" value="Peroxin-3"/>
    <property type="match status" value="2"/>
</dbReference>
<protein>
    <recommendedName>
        <fullName evidence="2">Peroxisomal biogenesis factor 3</fullName>
    </recommendedName>
    <alternativeName>
        <fullName evidence="5">Peroxisomal assembly protein PEX3</fullName>
    </alternativeName>
</protein>
<evidence type="ECO:0000256" key="6">
    <source>
        <dbReference type="SAM" id="MobiDB-lite"/>
    </source>
</evidence>
<dbReference type="OrthoDB" id="45930at2759"/>
<dbReference type="GO" id="GO:0045046">
    <property type="term" value="P:protein import into peroxisome membrane"/>
    <property type="evidence" value="ECO:0007669"/>
    <property type="project" value="TreeGrafter"/>
</dbReference>
<dbReference type="EMBL" id="MTYJ01000031">
    <property type="protein sequence ID" value="OQV20398.1"/>
    <property type="molecule type" value="Genomic_DNA"/>
</dbReference>
<organism evidence="7 8">
    <name type="scientific">Hypsibius exemplaris</name>
    <name type="common">Freshwater tardigrade</name>
    <dbReference type="NCBI Taxonomy" id="2072580"/>
    <lineage>
        <taxon>Eukaryota</taxon>
        <taxon>Metazoa</taxon>
        <taxon>Ecdysozoa</taxon>
        <taxon>Tardigrada</taxon>
        <taxon>Eutardigrada</taxon>
        <taxon>Parachela</taxon>
        <taxon>Hypsibioidea</taxon>
        <taxon>Hypsibiidae</taxon>
        <taxon>Hypsibius</taxon>
    </lineage>
</organism>
<dbReference type="AlphaFoldDB" id="A0A1W0WYW8"/>
<sequence>MFRKTYDFVKKHKKKALLAGAVYGGVYAYNNNDVVRIVVDGSCSWAWKKLSDFLPAARASNLEEPNQPHANHLRSGRSFGDSGGNCQPETPDGFVKDESVVATTLQLLEEALRLIDQLLNVDALRQKISQNPANKLELWEDMKILAWSRCFVAIYCVCHLVVYIKVQTGVASRLMYSQGAETTEKLHWKLGIISRHMQCTEYPIREGLGQLVKIVKNVVQKPVAPRQLQDALTLADIKQVVYEVRKLMEAGSSMNGFVHPRNYHLEFVVPAGQLDRSIEREPITQSPDDRILLAMTEDANRALESVDCNMVLNCCLEKCFTRLFSEVDSLLRDRTPPAAGSFAPNSQPFSATAKIPHVALLPALDRMSHIYASPLDAAPLVKDLVGLSYFAPFVASIVHQSLQRDSLACEESL</sequence>
<evidence type="ECO:0000256" key="5">
    <source>
        <dbReference type="ARBA" id="ARBA00029630"/>
    </source>
</evidence>
<accession>A0A1W0WYW8</accession>
<comment type="subunit">
    <text evidence="1">Interacts with PEX19.</text>
</comment>
<keyword evidence="8" id="KW-1185">Reference proteome</keyword>
<evidence type="ECO:0000256" key="1">
    <source>
        <dbReference type="ARBA" id="ARBA00011494"/>
    </source>
</evidence>
<keyword evidence="3" id="KW-0962">Peroxisome biogenesis</keyword>
<comment type="function">
    <text evidence="4">Involved in peroxisome biosynthesis and integrity. Assembles membrane vesicles before the matrix proteins are translocated. As a docking factor for PEX19, is necessary for the import of peroxisomal membrane proteins in the peroxisomes.</text>
</comment>
<evidence type="ECO:0000256" key="2">
    <source>
        <dbReference type="ARBA" id="ARBA00014294"/>
    </source>
</evidence>
<evidence type="ECO:0000256" key="4">
    <source>
        <dbReference type="ARBA" id="ARBA00025338"/>
    </source>
</evidence>
<comment type="caution">
    <text evidence="7">The sequence shown here is derived from an EMBL/GenBank/DDBJ whole genome shotgun (WGS) entry which is preliminary data.</text>
</comment>
<reference evidence="8" key="1">
    <citation type="submission" date="2017-01" db="EMBL/GenBank/DDBJ databases">
        <title>Comparative genomics of anhydrobiosis in the tardigrade Hypsibius dujardini.</title>
        <authorList>
            <person name="Yoshida Y."/>
            <person name="Koutsovoulos G."/>
            <person name="Laetsch D."/>
            <person name="Stevens L."/>
            <person name="Kumar S."/>
            <person name="Horikawa D."/>
            <person name="Ishino K."/>
            <person name="Komine S."/>
            <person name="Tomita M."/>
            <person name="Blaxter M."/>
            <person name="Arakawa K."/>
        </authorList>
    </citation>
    <scope>NUCLEOTIDE SEQUENCE [LARGE SCALE GENOMIC DNA]</scope>
    <source>
        <strain evidence="8">Z151</strain>
    </source>
</reference>
<feature type="region of interest" description="Disordered" evidence="6">
    <location>
        <begin position="63"/>
        <end position="84"/>
    </location>
</feature>
<evidence type="ECO:0000313" key="7">
    <source>
        <dbReference type="EMBL" id="OQV20398.1"/>
    </source>
</evidence>